<evidence type="ECO:0000256" key="1">
    <source>
        <dbReference type="SAM" id="MobiDB-lite"/>
    </source>
</evidence>
<keyword evidence="2" id="KW-0812">Transmembrane</keyword>
<keyword evidence="4" id="KW-1185">Reference proteome</keyword>
<dbReference type="EnsemblMetazoa" id="AQUA009969-RA">
    <property type="protein sequence ID" value="AQUA009969-PA"/>
    <property type="gene ID" value="AQUA009969"/>
</dbReference>
<feature type="transmembrane region" description="Helical" evidence="2">
    <location>
        <begin position="29"/>
        <end position="62"/>
    </location>
</feature>
<feature type="compositionally biased region" description="Polar residues" evidence="1">
    <location>
        <begin position="70"/>
        <end position="80"/>
    </location>
</feature>
<reference evidence="3" key="1">
    <citation type="submission" date="2020-05" db="UniProtKB">
        <authorList>
            <consortium name="EnsemblMetazoa"/>
        </authorList>
    </citation>
    <scope>IDENTIFICATION</scope>
    <source>
        <strain evidence="3">SANGQUA</strain>
    </source>
</reference>
<organism evidence="3 4">
    <name type="scientific">Anopheles quadriannulatus</name>
    <name type="common">Mosquito</name>
    <dbReference type="NCBI Taxonomy" id="34691"/>
    <lineage>
        <taxon>Eukaryota</taxon>
        <taxon>Metazoa</taxon>
        <taxon>Ecdysozoa</taxon>
        <taxon>Arthropoda</taxon>
        <taxon>Hexapoda</taxon>
        <taxon>Insecta</taxon>
        <taxon>Pterygota</taxon>
        <taxon>Neoptera</taxon>
        <taxon>Endopterygota</taxon>
        <taxon>Diptera</taxon>
        <taxon>Nematocera</taxon>
        <taxon>Culicoidea</taxon>
        <taxon>Culicidae</taxon>
        <taxon>Anophelinae</taxon>
        <taxon>Anopheles</taxon>
    </lineage>
</organism>
<protein>
    <submittedName>
        <fullName evidence="3">Uncharacterized protein</fullName>
    </submittedName>
</protein>
<evidence type="ECO:0000313" key="4">
    <source>
        <dbReference type="Proteomes" id="UP000076407"/>
    </source>
</evidence>
<proteinExistence type="predicted"/>
<evidence type="ECO:0000256" key="2">
    <source>
        <dbReference type="SAM" id="Phobius"/>
    </source>
</evidence>
<keyword evidence="2" id="KW-0472">Membrane</keyword>
<feature type="transmembrane region" description="Helical" evidence="2">
    <location>
        <begin position="5"/>
        <end position="23"/>
    </location>
</feature>
<dbReference type="AlphaFoldDB" id="A0A182XJD5"/>
<name>A0A182XJD5_ANOQN</name>
<dbReference type="VEuPathDB" id="VectorBase:AQUA009969"/>
<accession>A0A182XJD5</accession>
<sequence>MFLRFNRFISLLQCYLLLLFFHIPPRLFVSLPALLLACFPTCLLACLLACLLSCLPACLVFLAPKERPTKSTNRPDQQTIRPFHLSEPET</sequence>
<evidence type="ECO:0000313" key="3">
    <source>
        <dbReference type="EnsemblMetazoa" id="AQUA009969-PA"/>
    </source>
</evidence>
<feature type="region of interest" description="Disordered" evidence="1">
    <location>
        <begin position="67"/>
        <end position="90"/>
    </location>
</feature>
<keyword evidence="2" id="KW-1133">Transmembrane helix</keyword>
<dbReference type="Proteomes" id="UP000076407">
    <property type="component" value="Unassembled WGS sequence"/>
</dbReference>